<accession>A0A9K3NEP3</accession>
<dbReference type="Gramene" id="mRNA:HanXRQr2_Chr07g0282201">
    <property type="protein sequence ID" value="mRNA:HanXRQr2_Chr07g0282201"/>
    <property type="gene ID" value="HanXRQr2_Chr07g0282201"/>
</dbReference>
<reference evidence="1" key="2">
    <citation type="submission" date="2020-06" db="EMBL/GenBank/DDBJ databases">
        <title>Helianthus annuus Genome sequencing and assembly Release 2.</title>
        <authorList>
            <person name="Gouzy J."/>
            <person name="Langlade N."/>
            <person name="Munos S."/>
        </authorList>
    </citation>
    <scope>NUCLEOTIDE SEQUENCE</scope>
    <source>
        <tissue evidence="1">Leaves</tissue>
    </source>
</reference>
<evidence type="ECO:0000313" key="2">
    <source>
        <dbReference type="Proteomes" id="UP000215914"/>
    </source>
</evidence>
<dbReference type="AlphaFoldDB" id="A0A9K3NEP3"/>
<organism evidence="1 2">
    <name type="scientific">Helianthus annuus</name>
    <name type="common">Common sunflower</name>
    <dbReference type="NCBI Taxonomy" id="4232"/>
    <lineage>
        <taxon>Eukaryota</taxon>
        <taxon>Viridiplantae</taxon>
        <taxon>Streptophyta</taxon>
        <taxon>Embryophyta</taxon>
        <taxon>Tracheophyta</taxon>
        <taxon>Spermatophyta</taxon>
        <taxon>Magnoliopsida</taxon>
        <taxon>eudicotyledons</taxon>
        <taxon>Gunneridae</taxon>
        <taxon>Pentapetalae</taxon>
        <taxon>asterids</taxon>
        <taxon>campanulids</taxon>
        <taxon>Asterales</taxon>
        <taxon>Asteraceae</taxon>
        <taxon>Asteroideae</taxon>
        <taxon>Heliantheae alliance</taxon>
        <taxon>Heliantheae</taxon>
        <taxon>Helianthus</taxon>
    </lineage>
</organism>
<dbReference type="Proteomes" id="UP000215914">
    <property type="component" value="Unassembled WGS sequence"/>
</dbReference>
<proteinExistence type="predicted"/>
<dbReference type="EMBL" id="MNCJ02000322">
    <property type="protein sequence ID" value="KAF5797569.1"/>
    <property type="molecule type" value="Genomic_DNA"/>
</dbReference>
<keyword evidence="2" id="KW-1185">Reference proteome</keyword>
<reference evidence="1" key="1">
    <citation type="journal article" date="2017" name="Nature">
        <title>The sunflower genome provides insights into oil metabolism, flowering and Asterid evolution.</title>
        <authorList>
            <person name="Badouin H."/>
            <person name="Gouzy J."/>
            <person name="Grassa C.J."/>
            <person name="Murat F."/>
            <person name="Staton S.E."/>
            <person name="Cottret L."/>
            <person name="Lelandais-Briere C."/>
            <person name="Owens G.L."/>
            <person name="Carrere S."/>
            <person name="Mayjonade B."/>
            <person name="Legrand L."/>
            <person name="Gill N."/>
            <person name="Kane N.C."/>
            <person name="Bowers J.E."/>
            <person name="Hubner S."/>
            <person name="Bellec A."/>
            <person name="Berard A."/>
            <person name="Berges H."/>
            <person name="Blanchet N."/>
            <person name="Boniface M.C."/>
            <person name="Brunel D."/>
            <person name="Catrice O."/>
            <person name="Chaidir N."/>
            <person name="Claudel C."/>
            <person name="Donnadieu C."/>
            <person name="Faraut T."/>
            <person name="Fievet G."/>
            <person name="Helmstetter N."/>
            <person name="King M."/>
            <person name="Knapp S.J."/>
            <person name="Lai Z."/>
            <person name="Le Paslier M.C."/>
            <person name="Lippi Y."/>
            <person name="Lorenzon L."/>
            <person name="Mandel J.R."/>
            <person name="Marage G."/>
            <person name="Marchand G."/>
            <person name="Marquand E."/>
            <person name="Bret-Mestries E."/>
            <person name="Morien E."/>
            <person name="Nambeesan S."/>
            <person name="Nguyen T."/>
            <person name="Pegot-Espagnet P."/>
            <person name="Pouilly N."/>
            <person name="Raftis F."/>
            <person name="Sallet E."/>
            <person name="Schiex T."/>
            <person name="Thomas J."/>
            <person name="Vandecasteele C."/>
            <person name="Vares D."/>
            <person name="Vear F."/>
            <person name="Vautrin S."/>
            <person name="Crespi M."/>
            <person name="Mangin B."/>
            <person name="Burke J.M."/>
            <person name="Salse J."/>
            <person name="Munos S."/>
            <person name="Vincourt P."/>
            <person name="Rieseberg L.H."/>
            <person name="Langlade N.B."/>
        </authorList>
    </citation>
    <scope>NUCLEOTIDE SEQUENCE</scope>
    <source>
        <tissue evidence="1">Leaves</tissue>
    </source>
</reference>
<gene>
    <name evidence="1" type="ORF">HanXRQr2_Chr07g0282201</name>
</gene>
<protein>
    <submittedName>
        <fullName evidence="1">Uncharacterized protein</fullName>
    </submittedName>
</protein>
<evidence type="ECO:0000313" key="1">
    <source>
        <dbReference type="EMBL" id="KAF5797569.1"/>
    </source>
</evidence>
<comment type="caution">
    <text evidence="1">The sequence shown here is derived from an EMBL/GenBank/DDBJ whole genome shotgun (WGS) entry which is preliminary data.</text>
</comment>
<sequence>MTCCKMFLGFVPAKSFRKHPSREETGNCLKNPGSRLQVQGYADQELAEAQWIQILQEFHHLSNYFPI</sequence>
<name>A0A9K3NEP3_HELAN</name>